<dbReference type="RefSeq" id="WP_244458218.1">
    <property type="nucleotide sequence ID" value="NZ_AP025637.1"/>
</dbReference>
<name>A0ABM7XZM3_9PROT</name>
<dbReference type="InterPro" id="IPR036065">
    <property type="entry name" value="BolA-like_sf"/>
</dbReference>
<protein>
    <submittedName>
        <fullName evidence="2">BolA family transcriptional regulator</fullName>
    </submittedName>
</protein>
<accession>A0ABM7XZM3</accession>
<evidence type="ECO:0000313" key="2">
    <source>
        <dbReference type="EMBL" id="BDG70912.1"/>
    </source>
</evidence>
<sequence length="94" mass="9965">MNDSRAQRIRSILEAAFASAQVTVQDDSASHAGHAGARPGGQTHYSVTIVSAAFAGQSRVARSRTVHDLLAAEFDTGLHALALRLLTPEEAARR</sequence>
<dbReference type="EMBL" id="AP025637">
    <property type="protein sequence ID" value="BDG70912.1"/>
    <property type="molecule type" value="Genomic_DNA"/>
</dbReference>
<dbReference type="SUPFAM" id="SSF82657">
    <property type="entry name" value="BolA-like"/>
    <property type="match status" value="1"/>
</dbReference>
<dbReference type="Pfam" id="PF01722">
    <property type="entry name" value="BolA"/>
    <property type="match status" value="1"/>
</dbReference>
<dbReference type="Proteomes" id="UP000831327">
    <property type="component" value="Chromosome"/>
</dbReference>
<gene>
    <name evidence="2" type="ORF">Rmf_08410</name>
</gene>
<dbReference type="PANTHER" id="PTHR46230">
    <property type="match status" value="1"/>
</dbReference>
<reference evidence="2 3" key="1">
    <citation type="journal article" date="2016" name="Microbes Environ.">
        <title>Phylogenetically diverse aerobic anoxygenic phototrophic bacteria isolated from epilithic biofilms in Tama river, Japan.</title>
        <authorList>
            <person name="Hirose S."/>
            <person name="Matsuura K."/>
            <person name="Haruta S."/>
        </authorList>
    </citation>
    <scope>NUCLEOTIDE SEQUENCE [LARGE SCALE GENOMIC DNA]</scope>
    <source>
        <strain evidence="2 3">S08</strain>
    </source>
</reference>
<comment type="similarity">
    <text evidence="1">Belongs to the BolA/IbaG family.</text>
</comment>
<evidence type="ECO:0000256" key="1">
    <source>
        <dbReference type="RuleBase" id="RU003860"/>
    </source>
</evidence>
<dbReference type="PANTHER" id="PTHR46230:SF7">
    <property type="entry name" value="BOLA-LIKE PROTEIN 1"/>
    <property type="match status" value="1"/>
</dbReference>
<evidence type="ECO:0000313" key="3">
    <source>
        <dbReference type="Proteomes" id="UP000831327"/>
    </source>
</evidence>
<dbReference type="Gene3D" id="3.30.300.90">
    <property type="entry name" value="BolA-like"/>
    <property type="match status" value="1"/>
</dbReference>
<keyword evidence="3" id="KW-1185">Reference proteome</keyword>
<dbReference type="PIRSF" id="PIRSF003113">
    <property type="entry name" value="BolA"/>
    <property type="match status" value="1"/>
</dbReference>
<organism evidence="2 3">
    <name type="scientific">Roseomonas fluvialis</name>
    <dbReference type="NCBI Taxonomy" id="1750527"/>
    <lineage>
        <taxon>Bacteria</taxon>
        <taxon>Pseudomonadati</taxon>
        <taxon>Pseudomonadota</taxon>
        <taxon>Alphaproteobacteria</taxon>
        <taxon>Acetobacterales</taxon>
        <taxon>Roseomonadaceae</taxon>
        <taxon>Roseomonas</taxon>
    </lineage>
</organism>
<dbReference type="InterPro" id="IPR002634">
    <property type="entry name" value="BolA"/>
</dbReference>
<proteinExistence type="inferred from homology"/>